<evidence type="ECO:0000259" key="2">
    <source>
        <dbReference type="Pfam" id="PF26180"/>
    </source>
</evidence>
<dbReference type="SUPFAM" id="SSF81631">
    <property type="entry name" value="PAP/OAS1 substrate-binding domain"/>
    <property type="match status" value="1"/>
</dbReference>
<evidence type="ECO:0000313" key="4">
    <source>
        <dbReference type="Proteomes" id="UP000673552"/>
    </source>
</evidence>
<feature type="region of interest" description="Disordered" evidence="1">
    <location>
        <begin position="1961"/>
        <end position="1984"/>
    </location>
</feature>
<reference evidence="4" key="2">
    <citation type="journal article" date="2021" name="Sci. Data">
        <title>Chromosome-scale genome sequencing, assembly and annotation of six genomes from subfamily Leishmaniinae.</title>
        <authorList>
            <person name="Almutairi H."/>
            <person name="Urbaniak M.D."/>
            <person name="Bates M.D."/>
            <person name="Jariyapan N."/>
            <person name="Kwakye-Nuako G."/>
            <person name="Thomaz Soccol V."/>
            <person name="Al-Salem W.S."/>
            <person name="Dillon R.J."/>
            <person name="Bates P.A."/>
            <person name="Gatherer D."/>
        </authorList>
    </citation>
    <scope>NUCLEOTIDE SEQUENCE [LARGE SCALE GENOMIC DNA]</scope>
</reference>
<feature type="region of interest" description="Disordered" evidence="1">
    <location>
        <begin position="1"/>
        <end position="24"/>
    </location>
</feature>
<feature type="compositionally biased region" description="Polar residues" evidence="1">
    <location>
        <begin position="289"/>
        <end position="303"/>
    </location>
</feature>
<reference evidence="4" key="1">
    <citation type="journal article" date="2021" name="Microbiol. Resour. Announc.">
        <title>LGAAP: Leishmaniinae Genome Assembly and Annotation Pipeline.</title>
        <authorList>
            <person name="Almutairi H."/>
            <person name="Urbaniak M.D."/>
            <person name="Bates M.D."/>
            <person name="Jariyapan N."/>
            <person name="Kwakye-Nuako G."/>
            <person name="Thomaz-Soccol V."/>
            <person name="Al-Salem W.S."/>
            <person name="Dillon R.J."/>
            <person name="Bates P.A."/>
            <person name="Gatherer D."/>
        </authorList>
    </citation>
    <scope>NUCLEOTIDE SEQUENCE [LARGE SCALE GENOMIC DNA]</scope>
</reference>
<dbReference type="RefSeq" id="XP_067179539.1">
    <property type="nucleotide sequence ID" value="XM_067324192.1"/>
</dbReference>
<protein>
    <recommendedName>
        <fullName evidence="2">PAP/OAS1 substrate-binding-related domain-containing protein</fullName>
    </recommendedName>
</protein>
<feature type="region of interest" description="Disordered" evidence="1">
    <location>
        <begin position="701"/>
        <end position="742"/>
    </location>
</feature>
<proteinExistence type="predicted"/>
<feature type="compositionally biased region" description="Polar residues" evidence="1">
    <location>
        <begin position="718"/>
        <end position="734"/>
    </location>
</feature>
<dbReference type="InterPro" id="IPR058920">
    <property type="entry name" value="PAP-OAS1-bd-rel"/>
</dbReference>
<dbReference type="KEGG" id="lmat:92516704"/>
<dbReference type="Pfam" id="PF12364">
    <property type="entry name" value="DUF3648"/>
    <property type="match status" value="1"/>
</dbReference>
<feature type="domain" description="PAP/OAS1 substrate-binding-related" evidence="2">
    <location>
        <begin position="1082"/>
        <end position="1128"/>
    </location>
</feature>
<keyword evidence="4" id="KW-1185">Reference proteome</keyword>
<gene>
    <name evidence="3" type="ORF">LSCM1_06787</name>
</gene>
<feature type="region of interest" description="Disordered" evidence="1">
    <location>
        <begin position="233"/>
        <end position="457"/>
    </location>
</feature>
<feature type="compositionally biased region" description="Basic and acidic residues" evidence="1">
    <location>
        <begin position="1366"/>
        <end position="1378"/>
    </location>
</feature>
<dbReference type="PANTHER" id="PTHR45979:SF30">
    <property type="entry name" value="NUCLEOTIDYLTRANSFERASE"/>
    <property type="match status" value="1"/>
</dbReference>
<dbReference type="InterPro" id="IPR022108">
    <property type="entry name" value="DUF3648"/>
</dbReference>
<feature type="region of interest" description="Disordered" evidence="1">
    <location>
        <begin position="1142"/>
        <end position="1238"/>
    </location>
</feature>
<feature type="compositionally biased region" description="Low complexity" evidence="1">
    <location>
        <begin position="1688"/>
        <end position="1710"/>
    </location>
</feature>
<feature type="compositionally biased region" description="Polar residues" evidence="1">
    <location>
        <begin position="446"/>
        <end position="457"/>
    </location>
</feature>
<dbReference type="OrthoDB" id="273917at2759"/>
<feature type="region of interest" description="Disordered" evidence="1">
    <location>
        <begin position="946"/>
        <end position="989"/>
    </location>
</feature>
<feature type="region of interest" description="Disordered" evidence="1">
    <location>
        <begin position="1363"/>
        <end position="1400"/>
    </location>
</feature>
<dbReference type="GeneID" id="92516704"/>
<feature type="compositionally biased region" description="Basic and acidic residues" evidence="1">
    <location>
        <begin position="1964"/>
        <end position="1977"/>
    </location>
</feature>
<dbReference type="Gene3D" id="1.10.1410.10">
    <property type="match status" value="1"/>
</dbReference>
<sequence>MEVSATHSSSGNSDTKPALTSSDASVCDAVMPPLRQGVVAAANSGSKLGSPSSGLGSGSLPAMHSPRLQDPGGGGEKDRVWPPDPPHNAAGSTTATSPRTASYPSASPLTQRDSALSLRSADAPSSGALLTCVSSPQSPLMRAECLRASGNDSLDTCSLNNAGSSRAVTPQLRSREMQSLATTCTAPRLRLRRSASLPPAGSDGSHRLRTQFAYTFAAGRGGGNAALRSLPTPLGKGSEKGGVGTHCTRLTPAASPPLQHTPHSRDAARANWGDELLGGGGAQLPTRPPNSLSNVYVLNTPDRSNATPHTPAASATSSTGAVLPSSRPSRTLPGTDSSCHQEGSLTEDADNPMAVIAPAKKRKKKKSKKKKAPTAAASGAEGEDTAISAATVAGSSGGTSTPMRGSKTVNTAAPVTGSLPPPPIPMMPGGGGSFSSGMPGAFAGPGSNQGRDNSGSVSTLYSTLQQQQHFHYNHQLSGGREPFMMVSCAQGSDSAGGPAMTSYLMSGGIGGTEVGGSDYAGACARGDGGTYGQGGSAVVMPMTASNYHHHSRVSSGSGGAYGYYHSGMSDGGRGGASGMPPGHGPLGHHSMGRRLQEEQRQQQQKQYAYPPPLMLVGGDGGADSCLYQGGLGQSRHGSAPRSGGVGGPRYSSQPQQPYQQQPYYCQNLRHNPQIPFHGGGAYTNGADAKAALGGPIMATSEGSGGAEGGGRSDYAGFSNPQGQLSCGSGGSMQYNGEEAPGRVPPQMPMEEVAPPALQAHRNVSFRPPMTASSPSGVPYYSLDSAAMAPVAAAASALNNSSVSSTYATGGSRGGAPGTVRVMDSGAVLNEEARLLREEVMAADMAADAAPRSLLQFTPEVSPRLCRLIEREVLTYLTPSLACLQRRRSQLETLAGYITAALRHAGRQTGHEYGDISYYIFGSVNMRTVLPDGDNDVTVEVDGLVARESTLTPPPSPLQRLSSASLSDGGGAASDCSTKPAMLPVTTDSSTGSIDGTMQLTTTADGCPRLVAPAVLSIASGEVLSRVRDYLRSAKTPVFVDSLVMAEVRVLKLAMEGCNYDITIGQFGGVNCVRFLHEMDAAIGGQHLLKRTLLLLKAWCCYEAHILGGQAGYIGSYAATVMLISMLNTVEFLEDIDAGQTDNDGDGAGAAVTRTAGTPESLIGGDSTAEEEGRSLSLNPASSSSMVNAPARDTAAKGAMRDQAGEGLLSAATSPTGSSREDDRDSAGQSRPSPFCTTGRDAVCGPTASLHPLSPLKLFARFLKFYAYFDFDRYCVTAFGPLPLHKITSTPLDLSYLEVDAAHSKTLDGVAASNRAATDLAFLGLTPEGEAAIGHLVRRRQQPLLTVSGVKHLLDEVNRSRRAARQARHEACQPQEKRALPPTDSNTVGNPLEPRSSGTSRVQLNRAGCAAEDAGLMCPSCNTAVFPVRDMNVLDPLRWSSNMVRGVCRNHLQRIQRAFLEGLRLLDVASQKIGGGTMQPDGASVGVLASAGRAGGSAAAGGGGRKKTVAAAAKVAASPTSQWSVFSAASSSSRSWAESGANGGAGQARVQQGVMNDASIYGMPGGASEAGVGGGAELCLCPGYPAPHSQCTRCEAGVLRMLFPRTIEAIRKHSYLNCPWGREGATATALVGVPQCPGCTRPSLLCTPAIRHMCEPQLIFHPLSANGDSNTAATEGKQPKLLQPGSGRAPSSPTSAAPQWQSPSSAASPSQGKLFHSSGGRRGNAAAAEQVASELDEAFASQDVSEAARCGGPLGEAMLPVTEQLPARDSALGSATGSQPPPSSPPSVSSLQGNAYGPSTVEGMMYHQRPQMYGTSGMGNSGGGYASSYPAIPLSPTTPEETYYAMHVRSNAAGSVIGAGGTGGYAFSPPHHGNRTVGSPLQQQQNHYYAQQQQQACVRVGSMLSQTMQTGYNTSSGNGTGSTSQLTYATNQTATRPMEGGAYSGYRAHSCAPAGCQPQQYPCQHQEHHPHPGDDGTAHHITGNHLCKGAGGSMHMRHHSSDDWSTHALLMQRL</sequence>
<feature type="compositionally biased region" description="Low complexity" evidence="1">
    <location>
        <begin position="44"/>
        <end position="61"/>
    </location>
</feature>
<feature type="region of interest" description="Disordered" evidence="1">
    <location>
        <begin position="1769"/>
        <end position="1799"/>
    </location>
</feature>
<feature type="compositionally biased region" description="Polar residues" evidence="1">
    <location>
        <begin position="326"/>
        <end position="344"/>
    </location>
</feature>
<dbReference type="PANTHER" id="PTHR45979">
    <property type="entry name" value="PAP/OAS1 SUBSTRATE-BINDING DOMAIN SUPERFAMILY"/>
    <property type="match status" value="1"/>
</dbReference>
<accession>A0A836HN93</accession>
<feature type="compositionally biased region" description="Polar residues" evidence="1">
    <location>
        <begin position="398"/>
        <end position="413"/>
    </location>
</feature>
<feature type="compositionally biased region" description="Polar residues" evidence="1">
    <location>
        <begin position="90"/>
        <end position="114"/>
    </location>
</feature>
<feature type="region of interest" description="Disordered" evidence="1">
    <location>
        <begin position="572"/>
        <end position="605"/>
    </location>
</feature>
<feature type="compositionally biased region" description="Polar residues" evidence="1">
    <location>
        <begin position="1226"/>
        <end position="1235"/>
    </location>
</feature>
<feature type="region of interest" description="Disordered" evidence="1">
    <location>
        <begin position="626"/>
        <end position="657"/>
    </location>
</feature>
<dbReference type="Pfam" id="PF26180">
    <property type="entry name" value="PAP-OAS1"/>
    <property type="match status" value="1"/>
</dbReference>
<feature type="region of interest" description="Disordered" evidence="1">
    <location>
        <begin position="41"/>
        <end position="120"/>
    </location>
</feature>
<feature type="compositionally biased region" description="Low complexity" evidence="1">
    <location>
        <begin position="1174"/>
        <end position="1184"/>
    </location>
</feature>
<feature type="compositionally biased region" description="Low complexity" evidence="1">
    <location>
        <begin position="1148"/>
        <end position="1157"/>
    </location>
</feature>
<dbReference type="EMBL" id="JAFEUZ010000018">
    <property type="protein sequence ID" value="KAG5481106.1"/>
    <property type="molecule type" value="Genomic_DNA"/>
</dbReference>
<feature type="compositionally biased region" description="Low complexity" evidence="1">
    <location>
        <begin position="304"/>
        <end position="319"/>
    </location>
</feature>
<dbReference type="Proteomes" id="UP000673552">
    <property type="component" value="Unassembled WGS sequence"/>
</dbReference>
<evidence type="ECO:0000313" key="3">
    <source>
        <dbReference type="EMBL" id="KAG5481106.1"/>
    </source>
</evidence>
<evidence type="ECO:0000256" key="1">
    <source>
        <dbReference type="SAM" id="MobiDB-lite"/>
    </source>
</evidence>
<feature type="compositionally biased region" description="Gly residues" evidence="1">
    <location>
        <begin position="702"/>
        <end position="711"/>
    </location>
</feature>
<dbReference type="InterPro" id="IPR058921">
    <property type="entry name" value="PAP/OAS1-rel"/>
</dbReference>
<name>A0A836HN93_9TRYP</name>
<feature type="compositionally biased region" description="Basic residues" evidence="1">
    <location>
        <begin position="359"/>
        <end position="372"/>
    </location>
</feature>
<feature type="region of interest" description="Disordered" evidence="1">
    <location>
        <begin position="1664"/>
        <end position="1728"/>
    </location>
</feature>
<organism evidence="3 4">
    <name type="scientific">Leishmania martiniquensis</name>
    <dbReference type="NCBI Taxonomy" id="1580590"/>
    <lineage>
        <taxon>Eukaryota</taxon>
        <taxon>Discoba</taxon>
        <taxon>Euglenozoa</taxon>
        <taxon>Kinetoplastea</taxon>
        <taxon>Metakinetoplastina</taxon>
        <taxon>Trypanosomatida</taxon>
        <taxon>Trypanosomatidae</taxon>
        <taxon>Leishmaniinae</taxon>
        <taxon>Leishmania</taxon>
    </lineage>
</organism>
<comment type="caution">
    <text evidence="3">The sequence shown here is derived from an EMBL/GenBank/DDBJ whole genome shotgun (WGS) entry which is preliminary data.</text>
</comment>